<evidence type="ECO:0000313" key="4">
    <source>
        <dbReference type="Proteomes" id="UP001054902"/>
    </source>
</evidence>
<organism evidence="3 4">
    <name type="scientific">Chaetoceros tenuissimus</name>
    <dbReference type="NCBI Taxonomy" id="426638"/>
    <lineage>
        <taxon>Eukaryota</taxon>
        <taxon>Sar</taxon>
        <taxon>Stramenopiles</taxon>
        <taxon>Ochrophyta</taxon>
        <taxon>Bacillariophyta</taxon>
        <taxon>Coscinodiscophyceae</taxon>
        <taxon>Chaetocerotophycidae</taxon>
        <taxon>Chaetocerotales</taxon>
        <taxon>Chaetocerotaceae</taxon>
        <taxon>Chaetoceros</taxon>
    </lineage>
</organism>
<sequence>MRGRRISFYCLVTPLKKEAWFLSLMLFLIHVFSFWMKLSSFNSPDTVLFLETSGNTRNATEVQNDRLTPSDSIPVFYNVYTRDLNATSIETSKSIVDEQMDHMKPFHQVHVRFIGTSFAINNTKTIEYDKEGDEFGTLELLHNYCKENPTDTAVYLHNKGSFHPKPENDSLRRFLTRGALSQECANMPEDTCNVCSSRMSPLPHPHTSGNMWVAKCEYIAKLQNPFKFQKQIDSLYPNPFPRESCTGSGRYASEHWVQSHPSIMPCDLSTDKNFTWGYANVPEADFEIDLRPAPRFDYEIYEKLRTCPSHTLHHRLNEYQFLYKENPSLSWWGWKFYENTTKIEGSFLVNTETFHNLYWVELPSSIKRAGTMIGFTQRMWDEKKEWPLLFGKFWKDISEHELNLLNFLGYSEANWKVKLSLSHTAQDETDIIPPSLQKSRAGENISNDSTKTS</sequence>
<comment type="caution">
    <text evidence="3">The sequence shown here is derived from an EMBL/GenBank/DDBJ whole genome shotgun (WGS) entry which is preliminary data.</text>
</comment>
<keyword evidence="2" id="KW-0812">Transmembrane</keyword>
<dbReference type="AlphaFoldDB" id="A0AAD3CMP5"/>
<keyword evidence="2" id="KW-0472">Membrane</keyword>
<evidence type="ECO:0000313" key="3">
    <source>
        <dbReference type="EMBL" id="GFH48564.1"/>
    </source>
</evidence>
<dbReference type="Proteomes" id="UP001054902">
    <property type="component" value="Unassembled WGS sequence"/>
</dbReference>
<name>A0AAD3CMP5_9STRA</name>
<accession>A0AAD3CMP5</accession>
<reference evidence="3 4" key="1">
    <citation type="journal article" date="2021" name="Sci. Rep.">
        <title>The genome of the diatom Chaetoceros tenuissimus carries an ancient integrated fragment of an extant virus.</title>
        <authorList>
            <person name="Hongo Y."/>
            <person name="Kimura K."/>
            <person name="Takaki Y."/>
            <person name="Yoshida Y."/>
            <person name="Baba S."/>
            <person name="Kobayashi G."/>
            <person name="Nagasaki K."/>
            <person name="Hano T."/>
            <person name="Tomaru Y."/>
        </authorList>
    </citation>
    <scope>NUCLEOTIDE SEQUENCE [LARGE SCALE GENOMIC DNA]</scope>
    <source>
        <strain evidence="3 4">NIES-3715</strain>
    </source>
</reference>
<evidence type="ECO:0000256" key="1">
    <source>
        <dbReference type="SAM" id="MobiDB-lite"/>
    </source>
</evidence>
<protein>
    <submittedName>
        <fullName evidence="3">Uncharacterized protein</fullName>
    </submittedName>
</protein>
<feature type="region of interest" description="Disordered" evidence="1">
    <location>
        <begin position="432"/>
        <end position="453"/>
    </location>
</feature>
<gene>
    <name evidence="3" type="ORF">CTEN210_05040</name>
</gene>
<evidence type="ECO:0000256" key="2">
    <source>
        <dbReference type="SAM" id="Phobius"/>
    </source>
</evidence>
<keyword evidence="4" id="KW-1185">Reference proteome</keyword>
<dbReference type="EMBL" id="BLLK01000029">
    <property type="protein sequence ID" value="GFH48564.1"/>
    <property type="molecule type" value="Genomic_DNA"/>
</dbReference>
<keyword evidence="2" id="KW-1133">Transmembrane helix</keyword>
<feature type="compositionally biased region" description="Polar residues" evidence="1">
    <location>
        <begin position="444"/>
        <end position="453"/>
    </location>
</feature>
<feature type="transmembrane region" description="Helical" evidence="2">
    <location>
        <begin position="20"/>
        <end position="38"/>
    </location>
</feature>
<proteinExistence type="predicted"/>